<dbReference type="SUPFAM" id="SSF160631">
    <property type="entry name" value="SMI1/KNR4-like"/>
    <property type="match status" value="2"/>
</dbReference>
<sequence>MAAVVAVDRESPPVGVCVDWERVERWLGVRLPGDYKALADAWGPADFGGHLWLHVPCRQEGRFDYGEWLRSTHRMCRILSRESGACRVPEFRPAEGGLLAWGTTRAAEELFWDTSAADPDRWTVTVFRRDALYREGNPWWETGLTLSEFLAAVVRGPVRPADGGEGFGPLPAVVARNRALTGPGPWTPPPRRVPLSPELRRFALETGTGTAALRVLVPPPPDRPRPGEPAWPEVSERLGTGLPREYAELMELYGAGEWGGWLRFYDPLDGGGSGLVARSRADAQVYRELRAEFPEECPLPVWPEPGGLLSFADSADGDVLGWLTEGEPDSWPLVVWPRHAGQGPPLHGMTLTGMLLSWLRGEGRIPGLPALDEDDDPLEFAVFRPWEAPAGG</sequence>
<gene>
    <name evidence="1" type="ORF">SAMN05421773_101352</name>
</gene>
<keyword evidence="2" id="KW-1185">Reference proteome</keyword>
<evidence type="ECO:0000313" key="2">
    <source>
        <dbReference type="Proteomes" id="UP000199207"/>
    </source>
</evidence>
<dbReference type="EMBL" id="FOLM01000001">
    <property type="protein sequence ID" value="SFB87725.1"/>
    <property type="molecule type" value="Genomic_DNA"/>
</dbReference>
<protein>
    <recommendedName>
        <fullName evidence="3">SMI1-KNR4 cell-wall</fullName>
    </recommendedName>
</protein>
<dbReference type="STRING" id="910347.SAMN05421773_101352"/>
<evidence type="ECO:0008006" key="3">
    <source>
        <dbReference type="Google" id="ProtNLM"/>
    </source>
</evidence>
<accession>A0A1I1EKT7</accession>
<evidence type="ECO:0000313" key="1">
    <source>
        <dbReference type="EMBL" id="SFB87725.1"/>
    </source>
</evidence>
<reference evidence="1 2" key="1">
    <citation type="submission" date="2016-10" db="EMBL/GenBank/DDBJ databases">
        <authorList>
            <person name="de Groot N.N."/>
        </authorList>
    </citation>
    <scope>NUCLEOTIDE SEQUENCE [LARGE SCALE GENOMIC DNA]</scope>
    <source>
        <strain evidence="1 2">CGMCC 4.5739</strain>
    </source>
</reference>
<name>A0A1I1EKT7_9ACTN</name>
<dbReference type="Proteomes" id="UP000199207">
    <property type="component" value="Unassembled WGS sequence"/>
</dbReference>
<dbReference type="InterPro" id="IPR037883">
    <property type="entry name" value="Knr4/Smi1-like_sf"/>
</dbReference>
<dbReference type="AlphaFoldDB" id="A0A1I1EKT7"/>
<organism evidence="1 2">
    <name type="scientific">Streptomyces aidingensis</name>
    <dbReference type="NCBI Taxonomy" id="910347"/>
    <lineage>
        <taxon>Bacteria</taxon>
        <taxon>Bacillati</taxon>
        <taxon>Actinomycetota</taxon>
        <taxon>Actinomycetes</taxon>
        <taxon>Kitasatosporales</taxon>
        <taxon>Streptomycetaceae</taxon>
        <taxon>Streptomyces</taxon>
    </lineage>
</organism>
<proteinExistence type="predicted"/>